<keyword evidence="5" id="KW-0888">Threonine protease</keyword>
<evidence type="ECO:0000256" key="9">
    <source>
        <dbReference type="PIRSR" id="PIRSR600243-1"/>
    </source>
</evidence>
<dbReference type="GO" id="GO:0005737">
    <property type="term" value="C:cytoplasm"/>
    <property type="evidence" value="ECO:0007669"/>
    <property type="project" value="UniProtKB-SubCell"/>
</dbReference>
<dbReference type="PANTHER" id="PTHR32194:SF4">
    <property type="entry name" value="PROTEASOME SUBUNIT BETA TYPE-7"/>
    <property type="match status" value="1"/>
</dbReference>
<dbReference type="AlphaFoldDB" id="A0A1Y5I453"/>
<evidence type="ECO:0000256" key="4">
    <source>
        <dbReference type="ARBA" id="ARBA00022670"/>
    </source>
</evidence>
<dbReference type="InterPro" id="IPR016050">
    <property type="entry name" value="Proteasome_bsu_CS"/>
</dbReference>
<dbReference type="PANTHER" id="PTHR32194">
    <property type="entry name" value="METALLOPROTEASE TLDD"/>
    <property type="match status" value="1"/>
</dbReference>
<dbReference type="InterPro" id="IPR000243">
    <property type="entry name" value="Pept_T1A_subB"/>
</dbReference>
<dbReference type="Proteomes" id="UP000195557">
    <property type="component" value="Unassembled WGS sequence"/>
</dbReference>
<dbReference type="GO" id="GO:0051603">
    <property type="term" value="P:proteolysis involved in protein catabolic process"/>
    <property type="evidence" value="ECO:0007669"/>
    <property type="project" value="InterPro"/>
</dbReference>
<evidence type="ECO:0000313" key="11">
    <source>
        <dbReference type="EMBL" id="OUS41895.1"/>
    </source>
</evidence>
<evidence type="ECO:0000256" key="2">
    <source>
        <dbReference type="ARBA" id="ARBA00002000"/>
    </source>
</evidence>
<evidence type="ECO:0000256" key="6">
    <source>
        <dbReference type="ARBA" id="ARBA00022801"/>
    </source>
</evidence>
<comment type="subunit">
    <text evidence="10">Component of the proteasome complex.</text>
</comment>
<comment type="subcellular location">
    <subcellularLocation>
        <location evidence="10">Cytoplasm</location>
    </subcellularLocation>
    <subcellularLocation>
        <location evidence="10">Nucleus</location>
    </subcellularLocation>
</comment>
<evidence type="ECO:0000256" key="7">
    <source>
        <dbReference type="ARBA" id="ARBA00022942"/>
    </source>
</evidence>
<dbReference type="SUPFAM" id="SSF56235">
    <property type="entry name" value="N-terminal nucleophile aminohydrolases (Ntn hydrolases)"/>
    <property type="match status" value="1"/>
</dbReference>
<evidence type="ECO:0000256" key="10">
    <source>
        <dbReference type="RuleBase" id="RU004203"/>
    </source>
</evidence>
<dbReference type="CDD" id="cd03763">
    <property type="entry name" value="proteasome_beta_type_7"/>
    <property type="match status" value="1"/>
</dbReference>
<dbReference type="GO" id="GO:0005839">
    <property type="term" value="C:proteasome core complex"/>
    <property type="evidence" value="ECO:0007669"/>
    <property type="project" value="InterPro"/>
</dbReference>
<keyword evidence="3 10" id="KW-0963">Cytoplasm</keyword>
<dbReference type="GO" id="GO:0004298">
    <property type="term" value="F:threonine-type endopeptidase activity"/>
    <property type="evidence" value="ECO:0007669"/>
    <property type="project" value="UniProtKB-KW"/>
</dbReference>
<comment type="function">
    <text evidence="10">Component of the proteasome, a multicatalytic proteinase complex which is characterized by its ability to cleave peptides with Arg, Phe, Tyr, Leu, and Glu adjacent to the leaving group at neutral or slightly basic pH. The proteasome has an ATP-dependent proteolytic activity.</text>
</comment>
<dbReference type="InterPro" id="IPR029055">
    <property type="entry name" value="Ntn_hydrolases_N"/>
</dbReference>
<keyword evidence="7 10" id="KW-0647">Proteasome</keyword>
<comment type="function">
    <text evidence="2">The proteasome is a multicatalytic proteinase complex which is characterized by its ability to cleave peptides with Arg, Phe, Tyr, Leu, and Glu adjacent to the leaving group at neutral or slightly basic pH. The proteasome has an ATP-dependent proteolytic activity.</text>
</comment>
<proteinExistence type="inferred from homology"/>
<evidence type="ECO:0000256" key="8">
    <source>
        <dbReference type="ARBA" id="ARBA00023242"/>
    </source>
</evidence>
<reference evidence="11" key="1">
    <citation type="submission" date="2017-04" db="EMBL/GenBank/DDBJ databases">
        <title>Population genomics of picophytoplankton unveils novel chromosome hypervariability.</title>
        <authorList>
            <consortium name="DOE Joint Genome Institute"/>
            <person name="Blanc-Mathieu R."/>
            <person name="Krasovec M."/>
            <person name="Hebrard M."/>
            <person name="Yau S."/>
            <person name="Desgranges E."/>
            <person name="Martin J."/>
            <person name="Schackwitz W."/>
            <person name="Kuo A."/>
            <person name="Salin G."/>
            <person name="Donnadieu C."/>
            <person name="Desdevises Y."/>
            <person name="Sanchez-Ferandin S."/>
            <person name="Moreau H."/>
            <person name="Rivals E."/>
            <person name="Grigoriev I.V."/>
            <person name="Grimsley N."/>
            <person name="Eyre-Walker A."/>
            <person name="Piganeau G."/>
        </authorList>
    </citation>
    <scope>NUCLEOTIDE SEQUENCE [LARGE SCALE GENOMIC DNA]</scope>
    <source>
        <strain evidence="11">RCC 1115</strain>
    </source>
</reference>
<name>A0A1Y5I453_OSTTA</name>
<protein>
    <recommendedName>
        <fullName evidence="10">Proteasome subunit beta</fullName>
    </recommendedName>
</protein>
<gene>
    <name evidence="11" type="ORF">BE221DRAFT_63815</name>
</gene>
<accession>A0A1Y5I453</accession>
<dbReference type="EMBL" id="KZ155839">
    <property type="protein sequence ID" value="OUS41895.1"/>
    <property type="molecule type" value="Genomic_DNA"/>
</dbReference>
<dbReference type="InterPro" id="IPR001353">
    <property type="entry name" value="Proteasome_sua/b"/>
</dbReference>
<dbReference type="Gene3D" id="3.60.20.10">
    <property type="entry name" value="Glutamine Phosphoribosylpyrophosphate, subunit 1, domain 1"/>
    <property type="match status" value="1"/>
</dbReference>
<evidence type="ECO:0000256" key="3">
    <source>
        <dbReference type="ARBA" id="ARBA00022490"/>
    </source>
</evidence>
<keyword evidence="8 10" id="KW-0539">Nucleus</keyword>
<dbReference type="PRINTS" id="PR00141">
    <property type="entry name" value="PROTEASOME"/>
</dbReference>
<organism evidence="11">
    <name type="scientific">Ostreococcus tauri</name>
    <name type="common">Marine green alga</name>
    <dbReference type="NCBI Taxonomy" id="70448"/>
    <lineage>
        <taxon>Eukaryota</taxon>
        <taxon>Viridiplantae</taxon>
        <taxon>Chlorophyta</taxon>
        <taxon>Mamiellophyceae</taxon>
        <taxon>Mamiellales</taxon>
        <taxon>Bathycoccaceae</taxon>
        <taxon>Ostreococcus</taxon>
    </lineage>
</organism>
<evidence type="ECO:0000256" key="1">
    <source>
        <dbReference type="ARBA" id="ARBA00001198"/>
    </source>
</evidence>
<dbReference type="PROSITE" id="PS00854">
    <property type="entry name" value="PROTEASOME_BETA_1"/>
    <property type="match status" value="1"/>
</dbReference>
<dbReference type="Pfam" id="PF00227">
    <property type="entry name" value="Proteasome"/>
    <property type="match status" value="1"/>
</dbReference>
<dbReference type="InterPro" id="IPR023333">
    <property type="entry name" value="Proteasome_suB-type"/>
</dbReference>
<sequence>MTVASGSSGFQFERSADGTALQEVKAAKKTGTTICGIVFSSGVVLGADTRSTNGETVADKNCAKIHFLASNMYCCGAGTAADTESVTGTISSELLLHRSLCNRPTRVLTALTLLKERLYKYQGHIGAALVLGGVDAQGPHIFSVYPHGSSDVLPYATMGSGSLAAMSVLESEYREGLDEQAAKELVTRAIRAGIFNDLGSGSNVDLCVITNDGVQELRNYEIHNTRACNVQSVLMSFKDVELHENNANTATSAMRLQKPAVFSVDENDRL</sequence>
<dbReference type="GO" id="GO:0005634">
    <property type="term" value="C:nucleus"/>
    <property type="evidence" value="ECO:0007669"/>
    <property type="project" value="UniProtKB-SubCell"/>
</dbReference>
<feature type="active site" description="Nucleophile" evidence="9">
    <location>
        <position position="32"/>
    </location>
</feature>
<keyword evidence="4" id="KW-0645">Protease</keyword>
<dbReference type="PROSITE" id="PS51476">
    <property type="entry name" value="PROTEASOME_BETA_2"/>
    <property type="match status" value="1"/>
</dbReference>
<comment type="similarity">
    <text evidence="10">Belongs to the peptidase T1B family.</text>
</comment>
<keyword evidence="6 11" id="KW-0378">Hydrolase</keyword>
<comment type="catalytic activity">
    <reaction evidence="1">
        <text>Cleavage of peptide bonds with very broad specificity.</text>
        <dbReference type="EC" id="3.4.25.1"/>
    </reaction>
</comment>
<evidence type="ECO:0000256" key="5">
    <source>
        <dbReference type="ARBA" id="ARBA00022698"/>
    </source>
</evidence>